<dbReference type="GO" id="GO:0016740">
    <property type="term" value="F:transferase activity"/>
    <property type="evidence" value="ECO:0007669"/>
    <property type="project" value="UniProtKB-UniRule"/>
</dbReference>
<reference evidence="12" key="1">
    <citation type="journal article" date="2021" name="PeerJ">
        <title>Extensive microbial diversity within the chicken gut microbiome revealed by metagenomics and culture.</title>
        <authorList>
            <person name="Gilroy R."/>
            <person name="Ravi A."/>
            <person name="Getino M."/>
            <person name="Pursley I."/>
            <person name="Horton D.L."/>
            <person name="Alikhan N.F."/>
            <person name="Baker D."/>
            <person name="Gharbi K."/>
            <person name="Hall N."/>
            <person name="Watson M."/>
            <person name="Adriaenssens E.M."/>
            <person name="Foster-Nyarko E."/>
            <person name="Jarju S."/>
            <person name="Secka A."/>
            <person name="Antonio M."/>
            <person name="Oren A."/>
            <person name="Chaudhuri R.R."/>
            <person name="La Ragione R."/>
            <person name="Hildebrand F."/>
            <person name="Pallen M.J."/>
        </authorList>
    </citation>
    <scope>NUCLEOTIDE SEQUENCE</scope>
    <source>
        <strain evidence="12">ChiSxjej1B13-11774</strain>
    </source>
</reference>
<feature type="binding site" evidence="11">
    <location>
        <position position="186"/>
    </location>
    <ligand>
        <name>Mg(2+)</name>
        <dbReference type="ChEBI" id="CHEBI:18420"/>
    </ligand>
</feature>
<keyword evidence="5 10" id="KW-0479">Metal-binding</keyword>
<evidence type="ECO:0000256" key="5">
    <source>
        <dbReference type="ARBA" id="ARBA00022723"/>
    </source>
</evidence>
<dbReference type="EC" id="2.7.1.180" evidence="1 10"/>
<keyword evidence="3 10" id="KW-0285">Flavoprotein</keyword>
<dbReference type="PANTHER" id="PTHR30040">
    <property type="entry name" value="THIAMINE BIOSYNTHESIS LIPOPROTEIN APBE"/>
    <property type="match status" value="1"/>
</dbReference>
<protein>
    <recommendedName>
        <fullName evidence="2 10">FAD:protein FMN transferase</fullName>
        <ecNumber evidence="1 10">2.7.1.180</ecNumber>
    </recommendedName>
    <alternativeName>
        <fullName evidence="8 10">Flavin transferase</fullName>
    </alternativeName>
</protein>
<accession>A0A9D2ER02</accession>
<dbReference type="InterPro" id="IPR024932">
    <property type="entry name" value="ApbE"/>
</dbReference>
<evidence type="ECO:0000313" key="12">
    <source>
        <dbReference type="EMBL" id="HIZ42087.1"/>
    </source>
</evidence>
<keyword evidence="4 10" id="KW-0808">Transferase</keyword>
<feature type="binding site" evidence="11">
    <location>
        <position position="303"/>
    </location>
    <ligand>
        <name>Mg(2+)</name>
        <dbReference type="ChEBI" id="CHEBI:18420"/>
    </ligand>
</feature>
<proteinExistence type="inferred from homology"/>
<keyword evidence="7 10" id="KW-0460">Magnesium</keyword>
<evidence type="ECO:0000256" key="8">
    <source>
        <dbReference type="ARBA" id="ARBA00031306"/>
    </source>
</evidence>
<dbReference type="GO" id="GO:0046872">
    <property type="term" value="F:metal ion binding"/>
    <property type="evidence" value="ECO:0007669"/>
    <property type="project" value="UniProtKB-UniRule"/>
</dbReference>
<dbReference type="Pfam" id="PF02424">
    <property type="entry name" value="ApbE"/>
    <property type="match status" value="1"/>
</dbReference>
<comment type="catalytic activity">
    <reaction evidence="9 10">
        <text>L-threonyl-[protein] + FAD = FMN-L-threonyl-[protein] + AMP + H(+)</text>
        <dbReference type="Rhea" id="RHEA:36847"/>
        <dbReference type="Rhea" id="RHEA-COMP:11060"/>
        <dbReference type="Rhea" id="RHEA-COMP:11061"/>
        <dbReference type="ChEBI" id="CHEBI:15378"/>
        <dbReference type="ChEBI" id="CHEBI:30013"/>
        <dbReference type="ChEBI" id="CHEBI:57692"/>
        <dbReference type="ChEBI" id="CHEBI:74257"/>
        <dbReference type="ChEBI" id="CHEBI:456215"/>
        <dbReference type="EC" id="2.7.1.180"/>
    </reaction>
</comment>
<gene>
    <name evidence="12" type="ORF">H9811_05955</name>
</gene>
<dbReference type="InterPro" id="IPR003374">
    <property type="entry name" value="ApbE-like_sf"/>
</dbReference>
<dbReference type="Proteomes" id="UP000824048">
    <property type="component" value="Unassembled WGS sequence"/>
</dbReference>
<evidence type="ECO:0000256" key="3">
    <source>
        <dbReference type="ARBA" id="ARBA00022630"/>
    </source>
</evidence>
<dbReference type="SUPFAM" id="SSF143631">
    <property type="entry name" value="ApbE-like"/>
    <property type="match status" value="1"/>
</dbReference>
<dbReference type="AlphaFoldDB" id="A0A9D2ER02"/>
<dbReference type="EMBL" id="DXBP01000036">
    <property type="protein sequence ID" value="HIZ42087.1"/>
    <property type="molecule type" value="Genomic_DNA"/>
</dbReference>
<evidence type="ECO:0000256" key="7">
    <source>
        <dbReference type="ARBA" id="ARBA00022842"/>
    </source>
</evidence>
<evidence type="ECO:0000313" key="13">
    <source>
        <dbReference type="Proteomes" id="UP000824048"/>
    </source>
</evidence>
<organism evidence="12 13">
    <name type="scientific">Candidatus Gemmiger excrementigallinarum</name>
    <dbReference type="NCBI Taxonomy" id="2838609"/>
    <lineage>
        <taxon>Bacteria</taxon>
        <taxon>Bacillati</taxon>
        <taxon>Bacillota</taxon>
        <taxon>Clostridia</taxon>
        <taxon>Eubacteriales</taxon>
        <taxon>Gemmiger</taxon>
    </lineage>
</organism>
<dbReference type="Gene3D" id="3.10.520.10">
    <property type="entry name" value="ApbE-like domains"/>
    <property type="match status" value="1"/>
</dbReference>
<evidence type="ECO:0000256" key="2">
    <source>
        <dbReference type="ARBA" id="ARBA00016337"/>
    </source>
</evidence>
<feature type="binding site" evidence="11">
    <location>
        <position position="307"/>
    </location>
    <ligand>
        <name>Mg(2+)</name>
        <dbReference type="ChEBI" id="CHEBI:18420"/>
    </ligand>
</feature>
<dbReference type="PIRSF" id="PIRSF006268">
    <property type="entry name" value="ApbE"/>
    <property type="match status" value="1"/>
</dbReference>
<evidence type="ECO:0000256" key="1">
    <source>
        <dbReference type="ARBA" id="ARBA00011955"/>
    </source>
</evidence>
<comment type="caution">
    <text evidence="12">The sequence shown here is derived from an EMBL/GenBank/DDBJ whole genome shotgun (WGS) entry which is preliminary data.</text>
</comment>
<evidence type="ECO:0000256" key="6">
    <source>
        <dbReference type="ARBA" id="ARBA00022827"/>
    </source>
</evidence>
<comment type="similarity">
    <text evidence="10">Belongs to the ApbE family.</text>
</comment>
<evidence type="ECO:0000256" key="4">
    <source>
        <dbReference type="ARBA" id="ARBA00022679"/>
    </source>
</evidence>
<dbReference type="PANTHER" id="PTHR30040:SF2">
    <property type="entry name" value="FAD:PROTEIN FMN TRANSFERASE"/>
    <property type="match status" value="1"/>
</dbReference>
<name>A0A9D2ER02_9FIRM</name>
<evidence type="ECO:0000256" key="11">
    <source>
        <dbReference type="PIRSR" id="PIRSR006268-2"/>
    </source>
</evidence>
<sequence length="350" mass="37859">MKPQLKRLGLGLAAAVLLGALVAGSLLNRRTLYTTTWFDLFDTVSVVKGYARSQAEWDEQMDALHADLLHYHQLFDIYNHYDGMVNLYDVNARAATAPVAVDEDLYTFLDWCANTVYPQTDGATNIAAGAVLALWHDARESDTPAPPEDAQIQQALAHIDIGNLQLDAGARTVFLADEAMSLDVGAVGKGYAVELAAEAAEARGLDSTLLNIGGNLRAIGEKANGEGVWTVGVENPWGNDPTYIQTLALPDGYSLIVSGDYQRYFEYEGVRYSHLIDLTTGYPAQYCSSVAILAPDDSGGTGDALSTALFCLPEESGRRVLEHQPGFAALWMYPDGTTRQTDSWTGQAAQ</sequence>
<evidence type="ECO:0000256" key="10">
    <source>
        <dbReference type="PIRNR" id="PIRNR006268"/>
    </source>
</evidence>
<keyword evidence="6 10" id="KW-0274">FAD</keyword>
<reference evidence="12" key="2">
    <citation type="submission" date="2021-04" db="EMBL/GenBank/DDBJ databases">
        <authorList>
            <person name="Gilroy R."/>
        </authorList>
    </citation>
    <scope>NUCLEOTIDE SEQUENCE</scope>
    <source>
        <strain evidence="12">ChiSxjej1B13-11774</strain>
    </source>
</reference>
<evidence type="ECO:0000256" key="9">
    <source>
        <dbReference type="ARBA" id="ARBA00048540"/>
    </source>
</evidence>
<comment type="cofactor">
    <cofactor evidence="11">
        <name>Mg(2+)</name>
        <dbReference type="ChEBI" id="CHEBI:18420"/>
    </cofactor>
    <cofactor evidence="11">
        <name>Mn(2+)</name>
        <dbReference type="ChEBI" id="CHEBI:29035"/>
    </cofactor>
    <text evidence="11">Magnesium. Can also use manganese.</text>
</comment>